<dbReference type="CDD" id="cd07262">
    <property type="entry name" value="VOC_like"/>
    <property type="match status" value="1"/>
</dbReference>
<evidence type="ECO:0000313" key="3">
    <source>
        <dbReference type="Proteomes" id="UP000785200"/>
    </source>
</evidence>
<evidence type="ECO:0000313" key="2">
    <source>
        <dbReference type="EMBL" id="KAG0652842.1"/>
    </source>
</evidence>
<sequence length="136" mass="14501">MPIAHTTLLVSDLAASKAFYTTALAPLGYIVALEFPGTVGFGTPLGIDFWLKDTEGVKVPRIHLAFAGTSEKQVDGFHAAALTMRGNEADAGAYRKAGATCNGPPGLRPQYAPNYYGGFVKDLDGHNMECVHFKPE</sequence>
<gene>
    <name evidence="2" type="ORF">D0Z07_0384</name>
</gene>
<reference evidence="2" key="1">
    <citation type="submission" date="2019-07" db="EMBL/GenBank/DDBJ databases">
        <title>Hyphodiscus hymeniophilus genome sequencing and assembly.</title>
        <authorList>
            <person name="Kramer G."/>
            <person name="Nodwell J."/>
        </authorList>
    </citation>
    <scope>NUCLEOTIDE SEQUENCE</scope>
    <source>
        <strain evidence="2">ATCC 34498</strain>
    </source>
</reference>
<evidence type="ECO:0000259" key="1">
    <source>
        <dbReference type="PROSITE" id="PS51819"/>
    </source>
</evidence>
<dbReference type="Proteomes" id="UP000785200">
    <property type="component" value="Unassembled WGS sequence"/>
</dbReference>
<keyword evidence="3" id="KW-1185">Reference proteome</keyword>
<dbReference type="PANTHER" id="PTHR35006">
    <property type="entry name" value="GLYOXALASE FAMILY PROTEIN (AFU_ORTHOLOGUE AFUA_5G14830)"/>
    <property type="match status" value="1"/>
</dbReference>
<protein>
    <recommendedName>
        <fullName evidence="1">VOC domain-containing protein</fullName>
    </recommendedName>
</protein>
<dbReference type="InterPro" id="IPR037523">
    <property type="entry name" value="VOC_core"/>
</dbReference>
<dbReference type="Gene3D" id="3.10.180.10">
    <property type="entry name" value="2,3-Dihydroxybiphenyl 1,2-Dioxygenase, domain 1"/>
    <property type="match status" value="1"/>
</dbReference>
<dbReference type="AlphaFoldDB" id="A0A9P7B126"/>
<dbReference type="EMBL" id="VNKQ01000002">
    <property type="protein sequence ID" value="KAG0652842.1"/>
    <property type="molecule type" value="Genomic_DNA"/>
</dbReference>
<organism evidence="2 3">
    <name type="scientific">Hyphodiscus hymeniophilus</name>
    <dbReference type="NCBI Taxonomy" id="353542"/>
    <lineage>
        <taxon>Eukaryota</taxon>
        <taxon>Fungi</taxon>
        <taxon>Dikarya</taxon>
        <taxon>Ascomycota</taxon>
        <taxon>Pezizomycotina</taxon>
        <taxon>Leotiomycetes</taxon>
        <taxon>Helotiales</taxon>
        <taxon>Hyphodiscaceae</taxon>
        <taxon>Hyphodiscus</taxon>
    </lineage>
</organism>
<dbReference type="OrthoDB" id="10249419at2759"/>
<dbReference type="InterPro" id="IPR004360">
    <property type="entry name" value="Glyas_Fos-R_dOase_dom"/>
</dbReference>
<feature type="domain" description="VOC" evidence="1">
    <location>
        <begin position="2"/>
        <end position="133"/>
    </location>
</feature>
<comment type="caution">
    <text evidence="2">The sequence shown here is derived from an EMBL/GenBank/DDBJ whole genome shotgun (WGS) entry which is preliminary data.</text>
</comment>
<dbReference type="InterPro" id="IPR029068">
    <property type="entry name" value="Glyas_Bleomycin-R_OHBP_Dase"/>
</dbReference>
<proteinExistence type="predicted"/>
<name>A0A9P7B126_9HELO</name>
<dbReference type="PANTHER" id="PTHR35006:SF2">
    <property type="entry name" value="GLYOXALASE FAMILY PROTEIN (AFU_ORTHOLOGUE AFUA_5G14830)"/>
    <property type="match status" value="1"/>
</dbReference>
<dbReference type="PROSITE" id="PS51819">
    <property type="entry name" value="VOC"/>
    <property type="match status" value="1"/>
</dbReference>
<dbReference type="Pfam" id="PF00903">
    <property type="entry name" value="Glyoxalase"/>
    <property type="match status" value="1"/>
</dbReference>
<accession>A0A9P7B126</accession>
<dbReference type="SUPFAM" id="SSF54593">
    <property type="entry name" value="Glyoxalase/Bleomycin resistance protein/Dihydroxybiphenyl dioxygenase"/>
    <property type="match status" value="1"/>
</dbReference>